<gene>
    <name evidence="2" type="ORF">TPSD3_11795</name>
</gene>
<accession>A0A251X6Q8</accession>
<keyword evidence="1" id="KW-0812">Transmembrane</keyword>
<dbReference type="AlphaFoldDB" id="A0A251X6Q8"/>
<evidence type="ECO:0000313" key="2">
    <source>
        <dbReference type="EMBL" id="OUD13302.1"/>
    </source>
</evidence>
<keyword evidence="3" id="KW-1185">Reference proteome</keyword>
<feature type="transmembrane region" description="Helical" evidence="1">
    <location>
        <begin position="167"/>
        <end position="192"/>
    </location>
</feature>
<evidence type="ECO:0000313" key="3">
    <source>
        <dbReference type="Proteomes" id="UP000194798"/>
    </source>
</evidence>
<protein>
    <submittedName>
        <fullName evidence="2">Uncharacterized protein</fullName>
    </submittedName>
</protein>
<evidence type="ECO:0000256" key="1">
    <source>
        <dbReference type="SAM" id="Phobius"/>
    </source>
</evidence>
<reference evidence="2 3" key="1">
    <citation type="submission" date="2016-12" db="EMBL/GenBank/DDBJ databases">
        <title>Thioflexothrix psekupsii D3 genome sequencing and assembly.</title>
        <authorList>
            <person name="Fomenkov A."/>
            <person name="Vincze T."/>
            <person name="Grabovich M."/>
            <person name="Anton B.P."/>
            <person name="Dubinina G."/>
            <person name="Orlova M."/>
            <person name="Belousova E."/>
            <person name="Roberts R.J."/>
        </authorList>
    </citation>
    <scope>NUCLEOTIDE SEQUENCE [LARGE SCALE GENOMIC DNA]</scope>
    <source>
        <strain evidence="2">D3</strain>
    </source>
</reference>
<sequence>MSELAQKETDYGSPSQFLMAMLGFTMMGYYVEALMGVWTMITLTIWFVFTAYFYINWRKCGGTLGDGGWFSLVIITASVAGFFIERWLNVESYVLLLIWTLMASFAYLWLKENTGADARIYYLLSGQFLIVAIIMPLLMRYINPELMGLCAASHEAVGDHHGVDPHLVALSVIKTANTVTFLFSLGISWVAFRLASSHKKISD</sequence>
<feature type="transmembrane region" description="Helical" evidence="1">
    <location>
        <begin position="37"/>
        <end position="55"/>
    </location>
</feature>
<proteinExistence type="predicted"/>
<keyword evidence="1" id="KW-0472">Membrane</keyword>
<name>A0A251X6Q8_9GAMM</name>
<feature type="transmembrane region" description="Helical" evidence="1">
    <location>
        <begin position="120"/>
        <end position="139"/>
    </location>
</feature>
<feature type="transmembrane region" description="Helical" evidence="1">
    <location>
        <begin position="90"/>
        <end position="108"/>
    </location>
</feature>
<dbReference type="Proteomes" id="UP000194798">
    <property type="component" value="Unassembled WGS sequence"/>
</dbReference>
<comment type="caution">
    <text evidence="2">The sequence shown here is derived from an EMBL/GenBank/DDBJ whole genome shotgun (WGS) entry which is preliminary data.</text>
</comment>
<dbReference type="EMBL" id="MSLT01000018">
    <property type="protein sequence ID" value="OUD13302.1"/>
    <property type="molecule type" value="Genomic_DNA"/>
</dbReference>
<feature type="transmembrane region" description="Helical" evidence="1">
    <location>
        <begin position="67"/>
        <end position="84"/>
    </location>
</feature>
<organism evidence="2 3">
    <name type="scientific">Thioflexithrix psekupsensis</name>
    <dbReference type="NCBI Taxonomy" id="1570016"/>
    <lineage>
        <taxon>Bacteria</taxon>
        <taxon>Pseudomonadati</taxon>
        <taxon>Pseudomonadota</taxon>
        <taxon>Gammaproteobacteria</taxon>
        <taxon>Thiotrichales</taxon>
        <taxon>Thioflexithrix</taxon>
    </lineage>
</organism>
<keyword evidence="1" id="KW-1133">Transmembrane helix</keyword>